<evidence type="ECO:0000313" key="3">
    <source>
        <dbReference type="EMBL" id="KAK0538857.1"/>
    </source>
</evidence>
<protein>
    <submittedName>
        <fullName evidence="3">tRNA A64-2'-O-ribosylphosphate transferase</fullName>
    </submittedName>
</protein>
<dbReference type="InterPro" id="IPR033449">
    <property type="entry name" value="Rit1_N"/>
</dbReference>
<comment type="caution">
    <text evidence="3">The sequence shown here is derived from an EMBL/GenBank/DDBJ whole genome shotgun (WGS) entry which is preliminary data.</text>
</comment>
<dbReference type="AlphaFoldDB" id="A0AAN6GFK3"/>
<dbReference type="Pfam" id="PF17184">
    <property type="entry name" value="Rit1_C"/>
    <property type="match status" value="1"/>
</dbReference>
<gene>
    <name evidence="3" type="primary">RIT1</name>
    <name evidence="3" type="ORF">OC842_001166</name>
</gene>
<accession>A0AAN6GFK3</accession>
<keyword evidence="3" id="KW-0808">Transferase</keyword>
<dbReference type="InterPro" id="IPR033421">
    <property type="entry name" value="Rit1_DUSP-like"/>
</dbReference>
<dbReference type="PANTHER" id="PTHR31811">
    <property type="entry name" value="TRNA A64-2'-O-RIBOSYLPHOSPHATE TRANSFERASE"/>
    <property type="match status" value="1"/>
</dbReference>
<proteinExistence type="predicted"/>
<dbReference type="EMBL" id="JAPDMQ010000039">
    <property type="protein sequence ID" value="KAK0538857.1"/>
    <property type="molecule type" value="Genomic_DNA"/>
</dbReference>
<evidence type="ECO:0000313" key="4">
    <source>
        <dbReference type="Proteomes" id="UP001176521"/>
    </source>
</evidence>
<name>A0AAN6GFK3_9BASI</name>
<dbReference type="InterPro" id="IPR007306">
    <property type="entry name" value="Rit1"/>
</dbReference>
<dbReference type="GO" id="GO:0043399">
    <property type="term" value="F:tRNA adenosine(64)-2'-O-ribosylphosphate transferase activity"/>
    <property type="evidence" value="ECO:0007669"/>
    <property type="project" value="InterPro"/>
</dbReference>
<evidence type="ECO:0000259" key="1">
    <source>
        <dbReference type="Pfam" id="PF04179"/>
    </source>
</evidence>
<dbReference type="GO" id="GO:0019988">
    <property type="term" value="P:charged-tRNA amino acid modification"/>
    <property type="evidence" value="ECO:0007669"/>
    <property type="project" value="InterPro"/>
</dbReference>
<feature type="domain" description="Rit1 N-terminal" evidence="2">
    <location>
        <begin position="18"/>
        <end position="301"/>
    </location>
</feature>
<feature type="domain" description="Rit1 DUSP-like" evidence="1">
    <location>
        <begin position="382"/>
        <end position="511"/>
    </location>
</feature>
<dbReference type="GO" id="GO:0005737">
    <property type="term" value="C:cytoplasm"/>
    <property type="evidence" value="ECO:0007669"/>
    <property type="project" value="TreeGrafter"/>
</dbReference>
<dbReference type="PANTHER" id="PTHR31811:SF0">
    <property type="entry name" value="TRNA A64-2'-O-RIBOSYLPHOSPHATE TRANSFERASE"/>
    <property type="match status" value="1"/>
</dbReference>
<keyword evidence="4" id="KW-1185">Reference proteome</keyword>
<organism evidence="3 4">
    <name type="scientific">Tilletia horrida</name>
    <dbReference type="NCBI Taxonomy" id="155126"/>
    <lineage>
        <taxon>Eukaryota</taxon>
        <taxon>Fungi</taxon>
        <taxon>Dikarya</taxon>
        <taxon>Basidiomycota</taxon>
        <taxon>Ustilaginomycotina</taxon>
        <taxon>Exobasidiomycetes</taxon>
        <taxon>Tilletiales</taxon>
        <taxon>Tilletiaceae</taxon>
        <taxon>Tilletia</taxon>
    </lineage>
</organism>
<sequence>MEFHSEVRELQKEVDRELRKREKDLFNRLWSIKHDADFVSSVAERLQSFPVIANLRCGAWYADPRKAKGSCYFKSTDGHSGRWGFSLKRHNLDLVDLISRNGGCIIVDSTRSGKTMPDALSKTIPTWCAVLNRASALKYGSPSGGTLDGLVTPEELVSRSEHAQIEARIDAWAHALLDSDLAAPILSAPLRPYFVTTSTDLSELAADLAQLGTSSQRHCLPVILLSASRSRSQAPSTLIPDRRWDDISPDYPPFDYVQGSGDDHENWALGLTPSLFWAASNHERILRANRGADIEGVVVDIVAQAQGKHWADIGIPAEANAREMQVGATGVFLGVAPRPDDVPHLERWQADVLERFALVINCDGQGTAEAAIALLREGQAHVVNLGLKQGKVGAGPFGHHLSSILNALICRLLKLRAGTSSEGMPRVLLCDTTGRDLAPSLAVALLAACFGPGQRFLPSDDERWTHQAQLDKDQVRRRLQWVMTATPGSGSGSGSASASAGPARVFLNRVNAEVLAAGRRPDYSSSLK</sequence>
<reference evidence="3" key="1">
    <citation type="journal article" date="2023" name="PhytoFront">
        <title>Draft Genome Resources of Seven Strains of Tilletia horrida, Causal Agent of Kernel Smut of Rice.</title>
        <authorList>
            <person name="Khanal S."/>
            <person name="Antony Babu S."/>
            <person name="Zhou X.G."/>
        </authorList>
    </citation>
    <scope>NUCLEOTIDE SEQUENCE</scope>
    <source>
        <strain evidence="3">TX3</strain>
    </source>
</reference>
<dbReference type="Pfam" id="PF04179">
    <property type="entry name" value="Init_tRNA_PT"/>
    <property type="match status" value="1"/>
</dbReference>
<evidence type="ECO:0000259" key="2">
    <source>
        <dbReference type="Pfam" id="PF17184"/>
    </source>
</evidence>
<dbReference type="Proteomes" id="UP001176521">
    <property type="component" value="Unassembled WGS sequence"/>
</dbReference>